<evidence type="ECO:0000313" key="2">
    <source>
        <dbReference type="EMBL" id="KJA21770.1"/>
    </source>
</evidence>
<evidence type="ECO:0000313" key="3">
    <source>
        <dbReference type="Proteomes" id="UP000054270"/>
    </source>
</evidence>
<proteinExistence type="predicted"/>
<organism evidence="2 3">
    <name type="scientific">Hypholoma sublateritium (strain FD-334 SS-4)</name>
    <dbReference type="NCBI Taxonomy" id="945553"/>
    <lineage>
        <taxon>Eukaryota</taxon>
        <taxon>Fungi</taxon>
        <taxon>Dikarya</taxon>
        <taxon>Basidiomycota</taxon>
        <taxon>Agaricomycotina</taxon>
        <taxon>Agaricomycetes</taxon>
        <taxon>Agaricomycetidae</taxon>
        <taxon>Agaricales</taxon>
        <taxon>Agaricineae</taxon>
        <taxon>Strophariaceae</taxon>
        <taxon>Hypholoma</taxon>
    </lineage>
</organism>
<accession>A0A0D2PPG3</accession>
<dbReference type="STRING" id="945553.A0A0D2PPG3"/>
<dbReference type="AlphaFoldDB" id="A0A0D2PPG3"/>
<gene>
    <name evidence="2" type="ORF">HYPSUDRAFT_679165</name>
</gene>
<dbReference type="OMA" id="FWISKFA"/>
<feature type="transmembrane region" description="Helical" evidence="1">
    <location>
        <begin position="37"/>
        <end position="55"/>
    </location>
</feature>
<dbReference type="OrthoDB" id="3039972at2759"/>
<keyword evidence="1" id="KW-1133">Transmembrane helix</keyword>
<dbReference type="Proteomes" id="UP000054270">
    <property type="component" value="Unassembled WGS sequence"/>
</dbReference>
<evidence type="ECO:0008006" key="4">
    <source>
        <dbReference type="Google" id="ProtNLM"/>
    </source>
</evidence>
<keyword evidence="1" id="KW-0812">Transmembrane</keyword>
<reference evidence="3" key="1">
    <citation type="submission" date="2014-04" db="EMBL/GenBank/DDBJ databases">
        <title>Evolutionary Origins and Diversification of the Mycorrhizal Mutualists.</title>
        <authorList>
            <consortium name="DOE Joint Genome Institute"/>
            <consortium name="Mycorrhizal Genomics Consortium"/>
            <person name="Kohler A."/>
            <person name="Kuo A."/>
            <person name="Nagy L.G."/>
            <person name="Floudas D."/>
            <person name="Copeland A."/>
            <person name="Barry K.W."/>
            <person name="Cichocki N."/>
            <person name="Veneault-Fourrey C."/>
            <person name="LaButti K."/>
            <person name="Lindquist E.A."/>
            <person name="Lipzen A."/>
            <person name="Lundell T."/>
            <person name="Morin E."/>
            <person name="Murat C."/>
            <person name="Riley R."/>
            <person name="Ohm R."/>
            <person name="Sun H."/>
            <person name="Tunlid A."/>
            <person name="Henrissat B."/>
            <person name="Grigoriev I.V."/>
            <person name="Hibbett D.S."/>
            <person name="Martin F."/>
        </authorList>
    </citation>
    <scope>NUCLEOTIDE SEQUENCE [LARGE SCALE GENOMIC DNA]</scope>
    <source>
        <strain evidence="3">FD-334 SS-4</strain>
    </source>
</reference>
<sequence>MLVGRSSSSVIGGVCGVIVDEELTIVAIFSTAGMVEALFYGIHFTLFCICLYLFIHRRRSIRWPFFIPAAVMFVLSTADISITFRILSYAIAKFNHPGVEKQASNLLKYKTTLFVASNCVGELTLLLRCYGVWDRSKYVLALCSLLVIGDTIWGFLGLGPGFLVTQPNKFVPIYAWNIFAINILLTMITVVRVFWISKFAKRAFGQRQSIYDTAIAILVETGLAYSACLLLFLLYPTTKSSRTYLIIICMRVVGIAPTLLIVQVGLGSIKPKTNAPTTLSNFHVRTNSVVLDTLGTSMAQDDEGIRRNGFRTNPQDEEVDIATLARADRPKSMFTPLTVDVTTQDA</sequence>
<feature type="transmembrane region" description="Helical" evidence="1">
    <location>
        <begin position="67"/>
        <end position="92"/>
    </location>
</feature>
<name>A0A0D2PPG3_HYPSF</name>
<feature type="transmembrane region" description="Helical" evidence="1">
    <location>
        <begin position="112"/>
        <end position="131"/>
    </location>
</feature>
<keyword evidence="3" id="KW-1185">Reference proteome</keyword>
<evidence type="ECO:0000256" key="1">
    <source>
        <dbReference type="SAM" id="Phobius"/>
    </source>
</evidence>
<protein>
    <recommendedName>
        <fullName evidence="4">Integral membrane protein</fullName>
    </recommendedName>
</protein>
<dbReference type="EMBL" id="KN817555">
    <property type="protein sequence ID" value="KJA21770.1"/>
    <property type="molecule type" value="Genomic_DNA"/>
</dbReference>
<feature type="transmembrane region" description="Helical" evidence="1">
    <location>
        <begin position="241"/>
        <end position="262"/>
    </location>
</feature>
<feature type="transmembrane region" description="Helical" evidence="1">
    <location>
        <begin position="215"/>
        <end position="235"/>
    </location>
</feature>
<feature type="transmembrane region" description="Helical" evidence="1">
    <location>
        <begin position="174"/>
        <end position="195"/>
    </location>
</feature>
<keyword evidence="1" id="KW-0472">Membrane</keyword>
<feature type="transmembrane region" description="Helical" evidence="1">
    <location>
        <begin position="138"/>
        <end position="162"/>
    </location>
</feature>